<dbReference type="GeneID" id="10328894"/>
<organism evidence="2 3">
    <name type="scientific">Synechococcus phage S-SSM7</name>
    <dbReference type="NCBI Taxonomy" id="445686"/>
    <lineage>
        <taxon>Viruses</taxon>
        <taxon>Duplodnaviria</taxon>
        <taxon>Heunggongvirae</taxon>
        <taxon>Uroviricota</taxon>
        <taxon>Caudoviricetes</taxon>
        <taxon>Pantevenvirales</taxon>
        <taxon>Kyanoviridae</taxon>
        <taxon>Lipsvirus</taxon>
        <taxon>Lipsvirus ssm7</taxon>
    </lineage>
</organism>
<accession>E3SLJ4</accession>
<evidence type="ECO:0000313" key="3">
    <source>
        <dbReference type="Proteomes" id="UP000006527"/>
    </source>
</evidence>
<name>E3SLJ4_9CAUD</name>
<dbReference type="AntiFam" id="ANF00015">
    <property type="entry name" value="tRNA translation"/>
</dbReference>
<evidence type="ECO:0000256" key="1">
    <source>
        <dbReference type="SAM" id="MobiDB-lite"/>
    </source>
</evidence>
<evidence type="ECO:0000313" key="2">
    <source>
        <dbReference type="EMBL" id="ADO98342.1"/>
    </source>
</evidence>
<dbReference type="EMBL" id="GU071098">
    <property type="protein sequence ID" value="ADO98342.1"/>
    <property type="molecule type" value="Genomic_DNA"/>
</dbReference>
<keyword evidence="3" id="KW-1185">Reference proteome</keyword>
<feature type="region of interest" description="Disordered" evidence="1">
    <location>
        <begin position="1"/>
        <end position="26"/>
    </location>
</feature>
<dbReference type="KEGG" id="vg:10328894"/>
<dbReference type="RefSeq" id="YP_004324329.1">
    <property type="nucleotide sequence ID" value="NC_015287.1"/>
</dbReference>
<protein>
    <submittedName>
        <fullName evidence="2">Uncharacterized protein</fullName>
    </submittedName>
</protein>
<sequence length="26" mass="2722">MVESVDTPDLKSVDSNVVGVQVPPLP</sequence>
<proteinExistence type="predicted"/>
<dbReference type="Proteomes" id="UP000006527">
    <property type="component" value="Segment"/>
</dbReference>
<reference evidence="2 3" key="1">
    <citation type="journal article" date="2010" name="Environ. Microbiol.">
        <title>Genomic analysis of oceanic cyanobacterial myoviruses compared with T4-like myoviruses from diverse hosts and environments.</title>
        <authorList>
            <person name="Sullivan M.B."/>
            <person name="Huang K.H."/>
            <person name="Ignacio-Espinoza J.C."/>
            <person name="Berlin A.M."/>
            <person name="Kelly L."/>
            <person name="Weigele P.R."/>
            <person name="DeFrancesco A.S."/>
            <person name="Kern S.E."/>
            <person name="Thompson L.R."/>
            <person name="Young S."/>
            <person name="Yandava C."/>
            <person name="Fu R."/>
            <person name="Krastins B."/>
            <person name="Chase M."/>
            <person name="Sarracino D."/>
            <person name="Osburne M.S."/>
            <person name="Henn M.R."/>
            <person name="Chisholm S.W."/>
        </authorList>
    </citation>
    <scope>NUCLEOTIDE SEQUENCE [LARGE SCALE GENOMIC DNA]</scope>
    <source>
        <strain evidence="2">8109-3</strain>
    </source>
</reference>
<gene>
    <name evidence="2" type="ORF">SSSM7_281</name>
</gene>